<comment type="caution">
    <text evidence="1">The sequence shown here is derived from an EMBL/GenBank/DDBJ whole genome shotgun (WGS) entry which is preliminary data.</text>
</comment>
<dbReference type="AlphaFoldDB" id="A0A7Y0Q612"/>
<dbReference type="Proteomes" id="UP000568664">
    <property type="component" value="Unassembled WGS sequence"/>
</dbReference>
<proteinExistence type="predicted"/>
<organism evidence="1 2">
    <name type="scientific">Thalassotalea algicola</name>
    <dbReference type="NCBI Taxonomy" id="2716224"/>
    <lineage>
        <taxon>Bacteria</taxon>
        <taxon>Pseudomonadati</taxon>
        <taxon>Pseudomonadota</taxon>
        <taxon>Gammaproteobacteria</taxon>
        <taxon>Alteromonadales</taxon>
        <taxon>Colwelliaceae</taxon>
        <taxon>Thalassotalea</taxon>
    </lineage>
</organism>
<keyword evidence="2" id="KW-1185">Reference proteome</keyword>
<accession>A0A7Y0Q612</accession>
<dbReference type="RefSeq" id="WP_169073639.1">
    <property type="nucleotide sequence ID" value="NZ_JABBXH010000001.1"/>
</dbReference>
<name>A0A7Y0Q612_9GAMM</name>
<dbReference type="EMBL" id="JABBXH010000001">
    <property type="protein sequence ID" value="NMP30317.1"/>
    <property type="molecule type" value="Genomic_DNA"/>
</dbReference>
<gene>
    <name evidence="1" type="ORF">HII17_01980</name>
</gene>
<protein>
    <submittedName>
        <fullName evidence="1">Uncharacterized protein</fullName>
    </submittedName>
</protein>
<sequence length="97" mass="11006">MNLSLHSNSTKFNQYGLILLAIWLFALVSHTAHSEIISQPEIELECHLCYNVLDNLDDVEVVAPYCQHVSRVKVLAETLVANQFVSFIRPLLRAPPF</sequence>
<evidence type="ECO:0000313" key="2">
    <source>
        <dbReference type="Proteomes" id="UP000568664"/>
    </source>
</evidence>
<evidence type="ECO:0000313" key="1">
    <source>
        <dbReference type="EMBL" id="NMP30317.1"/>
    </source>
</evidence>
<reference evidence="1 2" key="1">
    <citation type="submission" date="2020-04" db="EMBL/GenBank/DDBJ databases">
        <title>Thalassotalea sp. M1531, isolated from the surface of marine red alga.</title>
        <authorList>
            <person name="Pang L."/>
            <person name="Lu D.-C."/>
        </authorList>
    </citation>
    <scope>NUCLEOTIDE SEQUENCE [LARGE SCALE GENOMIC DNA]</scope>
    <source>
        <strain evidence="1 2">M1531</strain>
    </source>
</reference>